<dbReference type="EMBL" id="JANJYJ010000006">
    <property type="protein sequence ID" value="KAK3207108.1"/>
    <property type="molecule type" value="Genomic_DNA"/>
</dbReference>
<evidence type="ECO:0000313" key="1">
    <source>
        <dbReference type="EMBL" id="KAK3207108.1"/>
    </source>
</evidence>
<protein>
    <submittedName>
        <fullName evidence="1">Uncharacterized protein</fullName>
    </submittedName>
</protein>
<name>A0AAE0ABT1_9ROSI</name>
<organism evidence="1 2">
    <name type="scientific">Dipteronia sinensis</name>
    <dbReference type="NCBI Taxonomy" id="43782"/>
    <lineage>
        <taxon>Eukaryota</taxon>
        <taxon>Viridiplantae</taxon>
        <taxon>Streptophyta</taxon>
        <taxon>Embryophyta</taxon>
        <taxon>Tracheophyta</taxon>
        <taxon>Spermatophyta</taxon>
        <taxon>Magnoliopsida</taxon>
        <taxon>eudicotyledons</taxon>
        <taxon>Gunneridae</taxon>
        <taxon>Pentapetalae</taxon>
        <taxon>rosids</taxon>
        <taxon>malvids</taxon>
        <taxon>Sapindales</taxon>
        <taxon>Sapindaceae</taxon>
        <taxon>Hippocastanoideae</taxon>
        <taxon>Acereae</taxon>
        <taxon>Dipteronia</taxon>
    </lineage>
</organism>
<gene>
    <name evidence="1" type="ORF">Dsin_021154</name>
</gene>
<dbReference type="Proteomes" id="UP001281410">
    <property type="component" value="Unassembled WGS sequence"/>
</dbReference>
<reference evidence="1" key="1">
    <citation type="journal article" date="2023" name="Plant J.">
        <title>Genome sequences and population genomics provide insights into the demographic history, inbreeding, and mutation load of two 'living fossil' tree species of Dipteronia.</title>
        <authorList>
            <person name="Feng Y."/>
            <person name="Comes H.P."/>
            <person name="Chen J."/>
            <person name="Zhu S."/>
            <person name="Lu R."/>
            <person name="Zhang X."/>
            <person name="Li P."/>
            <person name="Qiu J."/>
            <person name="Olsen K.M."/>
            <person name="Qiu Y."/>
        </authorList>
    </citation>
    <scope>NUCLEOTIDE SEQUENCE</scope>
    <source>
        <strain evidence="1">NBL</strain>
    </source>
</reference>
<comment type="caution">
    <text evidence="1">The sequence shown here is derived from an EMBL/GenBank/DDBJ whole genome shotgun (WGS) entry which is preliminary data.</text>
</comment>
<evidence type="ECO:0000313" key="2">
    <source>
        <dbReference type="Proteomes" id="UP001281410"/>
    </source>
</evidence>
<keyword evidence="2" id="KW-1185">Reference proteome</keyword>
<accession>A0AAE0ABT1</accession>
<sequence length="124" mass="14058">MMNFATTRLTTIAEIGHAWKALSIEDKAQYEHMYVDNVASTSHSNKQTQQNPPGTHKECDAIESEIGVDEQNMVHTRCTPSRLCRVMGNLTEEQKDGVRAVGFENLLLLKCGHLRRELCRCKQL</sequence>
<proteinExistence type="predicted"/>
<dbReference type="AlphaFoldDB" id="A0AAE0ABT1"/>